<evidence type="ECO:0000313" key="2">
    <source>
        <dbReference type="Proteomes" id="UP000184420"/>
    </source>
</evidence>
<gene>
    <name evidence="1" type="ORF">SAMN05444266_108244</name>
</gene>
<evidence type="ECO:0000313" key="1">
    <source>
        <dbReference type="EMBL" id="SHM48697.1"/>
    </source>
</evidence>
<protein>
    <submittedName>
        <fullName evidence="1">Uncharacterized protein</fullName>
    </submittedName>
</protein>
<reference evidence="1 2" key="1">
    <citation type="submission" date="2016-11" db="EMBL/GenBank/DDBJ databases">
        <authorList>
            <person name="Jaros S."/>
            <person name="Januszkiewicz K."/>
            <person name="Wedrychowicz H."/>
        </authorList>
    </citation>
    <scope>NUCLEOTIDE SEQUENCE [LARGE SCALE GENOMIC DNA]</scope>
    <source>
        <strain evidence="1 2">DSM 27406</strain>
    </source>
</reference>
<organism evidence="1 2">
    <name type="scientific">Chitinophaga jiangningensis</name>
    <dbReference type="NCBI Taxonomy" id="1419482"/>
    <lineage>
        <taxon>Bacteria</taxon>
        <taxon>Pseudomonadati</taxon>
        <taxon>Bacteroidota</taxon>
        <taxon>Chitinophagia</taxon>
        <taxon>Chitinophagales</taxon>
        <taxon>Chitinophagaceae</taxon>
        <taxon>Chitinophaga</taxon>
    </lineage>
</organism>
<sequence length="56" mass="6163">MQTAGRNCITESLINNITTCFNRLQAAVAIDPELVVVPPHCLACFLLTLNHQKLNV</sequence>
<accession>A0A1M7J886</accession>
<keyword evidence="2" id="KW-1185">Reference proteome</keyword>
<dbReference type="Proteomes" id="UP000184420">
    <property type="component" value="Unassembled WGS sequence"/>
</dbReference>
<proteinExistence type="predicted"/>
<name>A0A1M7J886_9BACT</name>
<dbReference type="AlphaFoldDB" id="A0A1M7J886"/>
<dbReference type="STRING" id="1419482.SAMN05444266_108244"/>
<dbReference type="EMBL" id="FRBL01000008">
    <property type="protein sequence ID" value="SHM48697.1"/>
    <property type="molecule type" value="Genomic_DNA"/>
</dbReference>